<evidence type="ECO:0000313" key="2">
    <source>
        <dbReference type="Proteomes" id="UP000004169"/>
    </source>
</evidence>
<name>H8FU66_MAGML</name>
<gene>
    <name evidence="1" type="ORF">PHAMO_30060</name>
</gene>
<protein>
    <submittedName>
        <fullName evidence="1">Uncharacterized protein</fullName>
    </submittedName>
</protein>
<reference evidence="1 2" key="1">
    <citation type="journal article" date="2012" name="J. Bacteriol.">
        <title>Draft Genome Sequence of the Purple Photosynthetic Bacterium Phaeospirillum molischianum DSM120, a Particularly Versatile Bacterium.</title>
        <authorList>
            <person name="Duquesne K."/>
            <person name="Prima V."/>
            <person name="Ji B."/>
            <person name="Rouy Z."/>
            <person name="Medigue C."/>
            <person name="Talla E."/>
            <person name="Sturgis J.N."/>
        </authorList>
    </citation>
    <scope>NUCLEOTIDE SEQUENCE [LARGE SCALE GENOMIC DNA]</scope>
    <source>
        <strain evidence="2">DSM120</strain>
    </source>
</reference>
<comment type="caution">
    <text evidence="1">The sequence shown here is derived from an EMBL/GenBank/DDBJ whole genome shotgun (WGS) entry which is preliminary data.</text>
</comment>
<organism evidence="1 2">
    <name type="scientific">Magnetospirillum molischianum DSM 120</name>
    <dbReference type="NCBI Taxonomy" id="1150626"/>
    <lineage>
        <taxon>Bacteria</taxon>
        <taxon>Pseudomonadati</taxon>
        <taxon>Pseudomonadota</taxon>
        <taxon>Alphaproteobacteria</taxon>
        <taxon>Rhodospirillales</taxon>
        <taxon>Rhodospirillaceae</taxon>
        <taxon>Magnetospirillum</taxon>
    </lineage>
</organism>
<evidence type="ECO:0000313" key="1">
    <source>
        <dbReference type="EMBL" id="CCG41904.1"/>
    </source>
</evidence>
<sequence>MLSMKLMSHFLPPSKINGLRMTVMMSLSVSVNDGFEQRGQDEANEWGSGLCPTRVRATAR</sequence>
<dbReference type="EMBL" id="CAHP01000023">
    <property type="protein sequence ID" value="CCG41904.1"/>
    <property type="molecule type" value="Genomic_DNA"/>
</dbReference>
<keyword evidence="2" id="KW-1185">Reference proteome</keyword>
<dbReference type="Proteomes" id="UP000004169">
    <property type="component" value="Unassembled WGS sequence"/>
</dbReference>
<proteinExistence type="predicted"/>
<accession>H8FU66</accession>
<dbReference type="AlphaFoldDB" id="H8FU66"/>